<proteinExistence type="predicted"/>
<feature type="compositionally biased region" description="Low complexity" evidence="2">
    <location>
        <begin position="635"/>
        <end position="653"/>
    </location>
</feature>
<feature type="compositionally biased region" description="Polar residues" evidence="2">
    <location>
        <begin position="330"/>
        <end position="351"/>
    </location>
</feature>
<protein>
    <submittedName>
        <fullName evidence="3">Uncharacterized protein</fullName>
    </submittedName>
</protein>
<dbReference type="PANTHER" id="PTHR14932:SF1">
    <property type="entry name" value="RAB-LIKE PROTEIN 6"/>
    <property type="match status" value="1"/>
</dbReference>
<evidence type="ECO:0000256" key="2">
    <source>
        <dbReference type="SAM" id="MobiDB-lite"/>
    </source>
</evidence>
<organism evidence="3 4">
    <name type="scientific">Naegleria fowleri</name>
    <name type="common">Brain eating amoeba</name>
    <dbReference type="NCBI Taxonomy" id="5763"/>
    <lineage>
        <taxon>Eukaryota</taxon>
        <taxon>Discoba</taxon>
        <taxon>Heterolobosea</taxon>
        <taxon>Tetramitia</taxon>
        <taxon>Eutetramitia</taxon>
        <taxon>Vahlkampfiidae</taxon>
        <taxon>Naegleria</taxon>
    </lineage>
</organism>
<feature type="compositionally biased region" description="Acidic residues" evidence="2">
    <location>
        <begin position="509"/>
        <end position="526"/>
    </location>
</feature>
<dbReference type="VEuPathDB" id="AmoebaDB:NF0051480"/>
<dbReference type="InterPro" id="IPR027417">
    <property type="entry name" value="P-loop_NTPase"/>
</dbReference>
<dbReference type="SMART" id="SM00175">
    <property type="entry name" value="RAB"/>
    <property type="match status" value="1"/>
</dbReference>
<name>A0A6A5C6B1_NAEFO</name>
<feature type="region of interest" description="Disordered" evidence="2">
    <location>
        <begin position="323"/>
        <end position="787"/>
    </location>
</feature>
<keyword evidence="1" id="KW-0175">Coiled coil</keyword>
<dbReference type="GO" id="GO:0003924">
    <property type="term" value="F:GTPase activity"/>
    <property type="evidence" value="ECO:0007669"/>
    <property type="project" value="InterPro"/>
</dbReference>
<dbReference type="AlphaFoldDB" id="A0A6A5C6B1"/>
<dbReference type="PROSITE" id="PS51419">
    <property type="entry name" value="RAB"/>
    <property type="match status" value="1"/>
</dbReference>
<feature type="coiled-coil region" evidence="1">
    <location>
        <begin position="259"/>
        <end position="293"/>
    </location>
</feature>
<dbReference type="GO" id="GO:0005634">
    <property type="term" value="C:nucleus"/>
    <property type="evidence" value="ECO:0007669"/>
    <property type="project" value="TreeGrafter"/>
</dbReference>
<feature type="compositionally biased region" description="Polar residues" evidence="2">
    <location>
        <begin position="465"/>
        <end position="475"/>
    </location>
</feature>
<keyword evidence="4" id="KW-1185">Reference proteome</keyword>
<feature type="compositionally biased region" description="Basic residues" evidence="2">
    <location>
        <begin position="490"/>
        <end position="504"/>
    </location>
</feature>
<feature type="compositionally biased region" description="Polar residues" evidence="2">
    <location>
        <begin position="380"/>
        <end position="396"/>
    </location>
</feature>
<comment type="caution">
    <text evidence="3">The sequence shown here is derived from an EMBL/GenBank/DDBJ whole genome shotgun (WGS) entry which is preliminary data.</text>
</comment>
<dbReference type="InterPro" id="IPR040385">
    <property type="entry name" value="RABL6"/>
</dbReference>
<accession>A0A6A5C6B1</accession>
<dbReference type="GeneID" id="68120018"/>
<dbReference type="RefSeq" id="XP_044565728.1">
    <property type="nucleotide sequence ID" value="XM_044703363.1"/>
</dbReference>
<feature type="compositionally biased region" description="Basic and acidic residues" evidence="2">
    <location>
        <begin position="578"/>
        <end position="591"/>
    </location>
</feature>
<dbReference type="PANTHER" id="PTHR14932">
    <property type="entry name" value="RAS GTPASE-RELATED"/>
    <property type="match status" value="1"/>
</dbReference>
<evidence type="ECO:0000313" key="4">
    <source>
        <dbReference type="Proteomes" id="UP000444721"/>
    </source>
</evidence>
<dbReference type="Gene3D" id="3.40.50.300">
    <property type="entry name" value="P-loop containing nucleotide triphosphate hydrolases"/>
    <property type="match status" value="1"/>
</dbReference>
<sequence>MGNDVPRLSAEEIKNRQIQKVDLELRRKMQKGTRYNMKVILKGERNCGKSMLFKRLQGLPFSEAYIPSTAISTAHIHWNYKVSDDNVVVEVWDVVDKGKLSGTTHYEDAVIEDEDNTPTSEQLQLKAQALAKSHEFDMMKHKQGVANSPSGGSGSPIFGDHQLTVIDAHIVDVYKHCNAVLLVFDITKPWTWEYVKNEFPKVPPGVEIAVLANCKDLESKRVVTQNEVQEFCSKRGVNVIECSSLNCYGLKNLYTWLNIPFLKMKINITKQQLQLLEEELDFGKEEVELTLKASNYNDYLQMLKETKKKTTIGFTEELVNRKTAVRKSVPANSPQGTTISQQQTPHQGTMIQNQPQSPPPPPQQQTQPQTKPPSSVTPQNTQPSRTAQVSPPTTTMHQEKPKSGGFFSAALSYFGGGTSSQKEQPQSKAEKIVIPQSTPSQEKVDLNTFYAGDAEEAFYSDEGENNASTNVTTNRSLDDDEESITQPPKKAVKKKGSKKKAKASKKVESEDEEDVDEEEEDEDEDNDRPMMDQSVNESMEELYVPVAKQSFRKPTTTSAVPTTKQASPVAQQPQKQPETVKKEIPVLSKEEIADDDAGFYSDDNEDSNKAASVHKEDNLDSFYNDEEEDEEAPKKITATSSSTAKPSTPVTSTEAKGYATKKEDNLDSFYDDEDEETKETKPPTEEKSVATATISSPQPINSESVSVSKPLFSSERFYDEDEDASPVVTEKPKKKKTTTTKKKSSAASGETTETKKKTKKKKAPTTAATSEDAPMSRSRPATGYEEI</sequence>
<feature type="compositionally biased region" description="Acidic residues" evidence="2">
    <location>
        <begin position="592"/>
        <end position="605"/>
    </location>
</feature>
<feature type="compositionally biased region" description="Basic residues" evidence="2">
    <location>
        <begin position="732"/>
        <end position="744"/>
    </location>
</feature>
<evidence type="ECO:0000256" key="1">
    <source>
        <dbReference type="SAM" id="Coils"/>
    </source>
</evidence>
<dbReference type="OrthoDB" id="207081at2759"/>
<dbReference type="SUPFAM" id="SSF52540">
    <property type="entry name" value="P-loop containing nucleoside triphosphate hydrolases"/>
    <property type="match status" value="1"/>
</dbReference>
<dbReference type="GO" id="GO:0005525">
    <property type="term" value="F:GTP binding"/>
    <property type="evidence" value="ECO:0007669"/>
    <property type="project" value="InterPro"/>
</dbReference>
<feature type="compositionally biased region" description="Polar residues" evidence="2">
    <location>
        <begin position="690"/>
        <end position="707"/>
    </location>
</feature>
<dbReference type="InterPro" id="IPR001806">
    <property type="entry name" value="Small_GTPase"/>
</dbReference>
<dbReference type="Pfam" id="PF00071">
    <property type="entry name" value="Ras"/>
    <property type="match status" value="1"/>
</dbReference>
<dbReference type="VEuPathDB" id="AmoebaDB:FDP41_012803"/>
<dbReference type="EMBL" id="VFQX01000016">
    <property type="protein sequence ID" value="KAF0981015.1"/>
    <property type="molecule type" value="Genomic_DNA"/>
</dbReference>
<feature type="compositionally biased region" description="Low complexity" evidence="2">
    <location>
        <begin position="364"/>
        <end position="379"/>
    </location>
</feature>
<reference evidence="3 4" key="1">
    <citation type="journal article" date="2019" name="Sci. Rep.">
        <title>Nanopore sequencing improves the draft genome of the human pathogenic amoeba Naegleria fowleri.</title>
        <authorList>
            <person name="Liechti N."/>
            <person name="Schurch N."/>
            <person name="Bruggmann R."/>
            <person name="Wittwer M."/>
        </authorList>
    </citation>
    <scope>NUCLEOTIDE SEQUENCE [LARGE SCALE GENOMIC DNA]</scope>
    <source>
        <strain evidence="3 4">ATCC 30894</strain>
    </source>
</reference>
<dbReference type="Proteomes" id="UP000444721">
    <property type="component" value="Unassembled WGS sequence"/>
</dbReference>
<dbReference type="OMA" id="IQISHIN"/>
<feature type="compositionally biased region" description="Basic and acidic residues" evidence="2">
    <location>
        <begin position="678"/>
        <end position="688"/>
    </location>
</feature>
<evidence type="ECO:0000313" key="3">
    <source>
        <dbReference type="EMBL" id="KAF0981015.1"/>
    </source>
</evidence>
<dbReference type="GO" id="GO:0005829">
    <property type="term" value="C:cytosol"/>
    <property type="evidence" value="ECO:0007669"/>
    <property type="project" value="TreeGrafter"/>
</dbReference>
<dbReference type="VEuPathDB" id="AmoebaDB:NfTy_080290"/>
<gene>
    <name evidence="3" type="ORF">FDP41_012803</name>
</gene>
<feature type="compositionally biased region" description="Acidic residues" evidence="2">
    <location>
        <begin position="453"/>
        <end position="464"/>
    </location>
</feature>
<feature type="compositionally biased region" description="Polar residues" evidence="2">
    <location>
        <begin position="552"/>
        <end position="577"/>
    </location>
</feature>